<dbReference type="PANTHER" id="PTHR43086">
    <property type="entry name" value="VERY-LONG-CHAIN 3-OXOOACYL-COA REDUCTASE"/>
    <property type="match status" value="1"/>
</dbReference>
<evidence type="ECO:0000313" key="3">
    <source>
        <dbReference type="EMBL" id="MBW4330149.1"/>
    </source>
</evidence>
<reference evidence="3 4" key="1">
    <citation type="submission" date="2021-07" db="EMBL/GenBank/DDBJ databases">
        <title>Stakelama flava sp. nov., a novel endophytic bacterium isolated from branch of Kandelia candel.</title>
        <authorList>
            <person name="Tuo L."/>
        </authorList>
    </citation>
    <scope>NUCLEOTIDE SEQUENCE [LARGE SCALE GENOMIC DNA]</scope>
    <source>
        <strain evidence="3 4">CBK3Z-3</strain>
    </source>
</reference>
<dbReference type="Proteomes" id="UP001197214">
    <property type="component" value="Unassembled WGS sequence"/>
</dbReference>
<evidence type="ECO:0000313" key="4">
    <source>
        <dbReference type="Proteomes" id="UP001197214"/>
    </source>
</evidence>
<gene>
    <name evidence="3" type="ORF">KY084_04575</name>
</gene>
<dbReference type="Pfam" id="PF00106">
    <property type="entry name" value="adh_short"/>
    <property type="match status" value="1"/>
</dbReference>
<protein>
    <submittedName>
        <fullName evidence="3">SDR family oxidoreductase</fullName>
    </submittedName>
</protein>
<keyword evidence="4" id="KW-1185">Reference proteome</keyword>
<dbReference type="RefSeq" id="WP_219237256.1">
    <property type="nucleotide sequence ID" value="NZ_JAHWZX010000003.1"/>
</dbReference>
<evidence type="ECO:0000256" key="1">
    <source>
        <dbReference type="ARBA" id="ARBA00006484"/>
    </source>
</evidence>
<name>A0ABS6XIV1_9SPHN</name>
<proteinExistence type="inferred from homology"/>
<evidence type="ECO:0000256" key="2">
    <source>
        <dbReference type="ARBA" id="ARBA00023002"/>
    </source>
</evidence>
<accession>A0ABS6XIV1</accession>
<dbReference type="PIRSF" id="PIRSF000126">
    <property type="entry name" value="11-beta-HSD1"/>
    <property type="match status" value="1"/>
</dbReference>
<keyword evidence="2" id="KW-0560">Oxidoreductase</keyword>
<organism evidence="3 4">
    <name type="scientific">Stakelama flava</name>
    <dbReference type="NCBI Taxonomy" id="2860338"/>
    <lineage>
        <taxon>Bacteria</taxon>
        <taxon>Pseudomonadati</taxon>
        <taxon>Pseudomonadota</taxon>
        <taxon>Alphaproteobacteria</taxon>
        <taxon>Sphingomonadales</taxon>
        <taxon>Sphingomonadaceae</taxon>
        <taxon>Stakelama</taxon>
    </lineage>
</organism>
<dbReference type="InterPro" id="IPR002347">
    <property type="entry name" value="SDR_fam"/>
</dbReference>
<comment type="caution">
    <text evidence="3">The sequence shown here is derived from an EMBL/GenBank/DDBJ whole genome shotgun (WGS) entry which is preliminary data.</text>
</comment>
<sequence>MTTALITGASAGLGVEFAHALAARGHDLILTARRGDRLVDLAAAITDRHGVAVTVLPADLARPGAAAALIDQIARRDLAVNVLINNAGFGANGAFAGEDPAKLDAMLDLNCRAVMDLARLVLPGMVQMRSGAILNVASTAAFQPGPWMALYYATKAFVLSLSEALHEEVRESGVTVTALCPGPVRTEFFDIAGMGDNALFERFASDAKSVVRDGLNALDARDAVRISGWRNRMVALSVRFAPRGFVRRTAASLQRSR</sequence>
<comment type="similarity">
    <text evidence="1">Belongs to the short-chain dehydrogenases/reductases (SDR) family.</text>
</comment>
<dbReference type="EMBL" id="JAHWZX010000003">
    <property type="protein sequence ID" value="MBW4330149.1"/>
    <property type="molecule type" value="Genomic_DNA"/>
</dbReference>
<dbReference type="PANTHER" id="PTHR43086:SF3">
    <property type="entry name" value="NADP-DEPENDENT 3-HYDROXY ACID DEHYDROGENASE YDFG"/>
    <property type="match status" value="1"/>
</dbReference>